<organism evidence="1 2">
    <name type="scientific">Halogeometricum borinquense</name>
    <dbReference type="NCBI Taxonomy" id="60847"/>
    <lineage>
        <taxon>Archaea</taxon>
        <taxon>Methanobacteriati</taxon>
        <taxon>Methanobacteriota</taxon>
        <taxon>Stenosarchaea group</taxon>
        <taxon>Halobacteria</taxon>
        <taxon>Halobacteriales</taxon>
        <taxon>Haloferacaceae</taxon>
        <taxon>Halogeometricum</taxon>
    </lineage>
</organism>
<name>A0A6C0UN94_9EURY</name>
<evidence type="ECO:0000313" key="1">
    <source>
        <dbReference type="EMBL" id="QIB74398.1"/>
    </source>
</evidence>
<proteinExistence type="predicted"/>
<dbReference type="RefSeq" id="WP_163486327.1">
    <property type="nucleotide sequence ID" value="NZ_CP048739.1"/>
</dbReference>
<dbReference type="Proteomes" id="UP000465846">
    <property type="component" value="Chromosome"/>
</dbReference>
<sequence length="68" mass="7705">MTNKTGKIAEVEKTDSTTEITKRTITDWLANRANIEKSYFLVLLANIAKRTKTVNLRDAQKATKPPQK</sequence>
<evidence type="ECO:0000313" key="2">
    <source>
        <dbReference type="Proteomes" id="UP000465846"/>
    </source>
</evidence>
<dbReference type="GeneID" id="44079527"/>
<dbReference type="AlphaFoldDB" id="A0A6C0UN94"/>
<dbReference type="EMBL" id="CP048739">
    <property type="protein sequence ID" value="QIB74398.1"/>
    <property type="molecule type" value="Genomic_DNA"/>
</dbReference>
<protein>
    <submittedName>
        <fullName evidence="1">Uncharacterized protein</fullName>
    </submittedName>
</protein>
<reference evidence="1 2" key="1">
    <citation type="submission" date="2020-02" db="EMBL/GenBank/DDBJ databases">
        <title>Whole genome sequence of Halogeometricum borinquense strain wsp4.</title>
        <authorList>
            <person name="Verma D.K."/>
            <person name="Gopal K."/>
            <person name="Prasad E.S."/>
        </authorList>
    </citation>
    <scope>NUCLEOTIDE SEQUENCE [LARGE SCALE GENOMIC DNA]</scope>
    <source>
        <strain evidence="2">wsp4</strain>
    </source>
</reference>
<accession>A0A6C0UN94</accession>
<gene>
    <name evidence="1" type="ORF">G3I44_08960</name>
</gene>